<dbReference type="InterPro" id="IPR011330">
    <property type="entry name" value="Glyco_hydro/deAcase_b/a-brl"/>
</dbReference>
<dbReference type="PANTHER" id="PTHR10587">
    <property type="entry name" value="GLYCOSYL TRANSFERASE-RELATED"/>
    <property type="match status" value="1"/>
</dbReference>
<organism evidence="3 4">
    <name type="scientific">Streptomyces venezuelae</name>
    <dbReference type="NCBI Taxonomy" id="54571"/>
    <lineage>
        <taxon>Bacteria</taxon>
        <taxon>Bacillati</taxon>
        <taxon>Actinomycetota</taxon>
        <taxon>Actinomycetes</taxon>
        <taxon>Kitasatosporales</taxon>
        <taxon>Streptomycetaceae</taxon>
        <taxon>Streptomyces</taxon>
    </lineage>
</organism>
<reference evidence="3 4" key="1">
    <citation type="submission" date="2018-05" db="EMBL/GenBank/DDBJ databases">
        <title>Streptomyces venezuelae.</title>
        <authorList>
            <person name="Kim W."/>
            <person name="Lee N."/>
            <person name="Cho B.-K."/>
        </authorList>
    </citation>
    <scope>NUCLEOTIDE SEQUENCE [LARGE SCALE GENOMIC DNA]</scope>
    <source>
        <strain evidence="3 4">ATCC 14584</strain>
    </source>
</reference>
<dbReference type="InterPro" id="IPR006311">
    <property type="entry name" value="TAT_signal"/>
</dbReference>
<feature type="compositionally biased region" description="Low complexity" evidence="1">
    <location>
        <begin position="64"/>
        <end position="73"/>
    </location>
</feature>
<evidence type="ECO:0000313" key="3">
    <source>
        <dbReference type="EMBL" id="QES33984.1"/>
    </source>
</evidence>
<dbReference type="PROSITE" id="PS51318">
    <property type="entry name" value="TAT"/>
    <property type="match status" value="1"/>
</dbReference>
<dbReference type="SUPFAM" id="SSF88713">
    <property type="entry name" value="Glycoside hydrolase/deacetylase"/>
    <property type="match status" value="1"/>
</dbReference>
<gene>
    <name evidence="3" type="ORF">DEJ48_11785</name>
</gene>
<dbReference type="EMBL" id="CP029192">
    <property type="protein sequence ID" value="QES33984.1"/>
    <property type="molecule type" value="Genomic_DNA"/>
</dbReference>
<dbReference type="OrthoDB" id="9763050at2"/>
<evidence type="ECO:0000256" key="1">
    <source>
        <dbReference type="SAM" id="MobiDB-lite"/>
    </source>
</evidence>
<protein>
    <submittedName>
        <fullName evidence="3">Polysaccharide deacetylase</fullName>
    </submittedName>
</protein>
<dbReference type="Proteomes" id="UP000322927">
    <property type="component" value="Chromosome"/>
</dbReference>
<feature type="domain" description="NodB homology" evidence="2">
    <location>
        <begin position="84"/>
        <end position="263"/>
    </location>
</feature>
<dbReference type="Pfam" id="PF01522">
    <property type="entry name" value="Polysacc_deac_1"/>
    <property type="match status" value="1"/>
</dbReference>
<name>A0A5P2BU53_STRVZ</name>
<feature type="region of interest" description="Disordered" evidence="1">
    <location>
        <begin position="36"/>
        <end position="88"/>
    </location>
</feature>
<proteinExistence type="predicted"/>
<dbReference type="GO" id="GO:0005975">
    <property type="term" value="P:carbohydrate metabolic process"/>
    <property type="evidence" value="ECO:0007669"/>
    <property type="project" value="InterPro"/>
</dbReference>
<dbReference type="PROSITE" id="PS51677">
    <property type="entry name" value="NODB"/>
    <property type="match status" value="1"/>
</dbReference>
<dbReference type="GO" id="GO:0016810">
    <property type="term" value="F:hydrolase activity, acting on carbon-nitrogen (but not peptide) bonds"/>
    <property type="evidence" value="ECO:0007669"/>
    <property type="project" value="InterPro"/>
</dbReference>
<dbReference type="CDD" id="cd10917">
    <property type="entry name" value="CE4_NodB_like_6s_7s"/>
    <property type="match status" value="1"/>
</dbReference>
<dbReference type="InterPro" id="IPR002509">
    <property type="entry name" value="NODB_dom"/>
</dbReference>
<evidence type="ECO:0000259" key="2">
    <source>
        <dbReference type="PROSITE" id="PS51677"/>
    </source>
</evidence>
<accession>A0A5P2BU53</accession>
<dbReference type="InterPro" id="IPR050248">
    <property type="entry name" value="Polysacc_deacetylase_ArnD"/>
</dbReference>
<feature type="compositionally biased region" description="Low complexity" evidence="1">
    <location>
        <begin position="36"/>
        <end position="54"/>
    </location>
</feature>
<dbReference type="AlphaFoldDB" id="A0A5P2BU53"/>
<evidence type="ECO:0000313" key="4">
    <source>
        <dbReference type="Proteomes" id="UP000322927"/>
    </source>
</evidence>
<sequence>MFFPLNGPVIETDRRRALRAGAGLVAAGALTTGCAATGPAAPARDRPPATTTPRPARPAPAAAPAPRRFPGAPGQIGHGPRTRPQVALTFHGQGDPATAKALLAQAEQAGAKITVLAVGSWLDAHPDLARRILDGGHDLGNHTHHHLDINAMSEAEAHAEITGCADRLRRLTGSIGTWFRPSRARTATPLVERLAHRAGYPHVLSYDVDSLDFTSPGAPAVTRTVAGEIREGSVVSLHFGYADTVAALPAVLEELERRGLRAVTTTELLT</sequence>
<dbReference type="Gene3D" id="3.20.20.370">
    <property type="entry name" value="Glycoside hydrolase/deacetylase"/>
    <property type="match status" value="1"/>
</dbReference>